<dbReference type="EMBL" id="STGX01000027">
    <property type="protein sequence ID" value="THV21666.1"/>
    <property type="molecule type" value="Genomic_DNA"/>
</dbReference>
<proteinExistence type="predicted"/>
<gene>
    <name evidence="2" type="ORF">E9998_24600</name>
</gene>
<dbReference type="Pfam" id="PF11716">
    <property type="entry name" value="MDMPI_N"/>
    <property type="match status" value="1"/>
</dbReference>
<reference evidence="2 3" key="1">
    <citation type="journal article" date="2018" name="Int. J. Syst. Evol. Microbiol.">
        <title>Glycomyces paridis sp. nov., isolated from the medicinal plant Paris polyphylla.</title>
        <authorList>
            <person name="Fang X.M."/>
            <person name="Bai J.L."/>
            <person name="Su J."/>
            <person name="Zhao L.L."/>
            <person name="Liu H.Y."/>
            <person name="Ma B.P."/>
            <person name="Zhang Y.Q."/>
            <person name="Yu L.Y."/>
        </authorList>
    </citation>
    <scope>NUCLEOTIDE SEQUENCE [LARGE SCALE GENOMIC DNA]</scope>
    <source>
        <strain evidence="2 3">CPCC 204357</strain>
    </source>
</reference>
<dbReference type="NCBIfam" id="TIGR03083">
    <property type="entry name" value="maleylpyruvate isomerase family mycothiol-dependent enzyme"/>
    <property type="match status" value="1"/>
</dbReference>
<dbReference type="SUPFAM" id="SSF109854">
    <property type="entry name" value="DinB/YfiT-like putative metalloenzymes"/>
    <property type="match status" value="1"/>
</dbReference>
<dbReference type="GO" id="GO:0046872">
    <property type="term" value="F:metal ion binding"/>
    <property type="evidence" value="ECO:0007669"/>
    <property type="project" value="InterPro"/>
</dbReference>
<dbReference type="InterPro" id="IPR017520">
    <property type="entry name" value="CHP03086"/>
</dbReference>
<accession>A0A4V4HMC1</accession>
<comment type="caution">
    <text evidence="2">The sequence shown here is derived from an EMBL/GenBank/DDBJ whole genome shotgun (WGS) entry which is preliminary data.</text>
</comment>
<dbReference type="InterPro" id="IPR034660">
    <property type="entry name" value="DinB/YfiT-like"/>
</dbReference>
<dbReference type="Proteomes" id="UP000305792">
    <property type="component" value="Unassembled WGS sequence"/>
</dbReference>
<evidence type="ECO:0000313" key="2">
    <source>
        <dbReference type="EMBL" id="THV21666.1"/>
    </source>
</evidence>
<dbReference type="RefSeq" id="WP_136532395.1">
    <property type="nucleotide sequence ID" value="NZ_STGX01000027.1"/>
</dbReference>
<organism evidence="2 3">
    <name type="scientific">Glycomyces paridis</name>
    <dbReference type="NCBI Taxonomy" id="2126555"/>
    <lineage>
        <taxon>Bacteria</taxon>
        <taxon>Bacillati</taxon>
        <taxon>Actinomycetota</taxon>
        <taxon>Actinomycetes</taxon>
        <taxon>Glycomycetales</taxon>
        <taxon>Glycomycetaceae</taxon>
        <taxon>Glycomyces</taxon>
    </lineage>
</organism>
<dbReference type="NCBIfam" id="TIGR03086">
    <property type="entry name" value="TIGR03086 family metal-binding protein"/>
    <property type="match status" value="1"/>
</dbReference>
<dbReference type="InterPro" id="IPR017517">
    <property type="entry name" value="Maleyloyr_isom"/>
</dbReference>
<protein>
    <submittedName>
        <fullName evidence="2">TIGR03086 family protein</fullName>
    </submittedName>
</protein>
<dbReference type="AlphaFoldDB" id="A0A4V4HMC1"/>
<dbReference type="Gene3D" id="1.20.120.450">
    <property type="entry name" value="dinb family like domain"/>
    <property type="match status" value="1"/>
</dbReference>
<name>A0A4V4HMC1_9ACTN</name>
<evidence type="ECO:0000259" key="1">
    <source>
        <dbReference type="Pfam" id="PF11716"/>
    </source>
</evidence>
<dbReference type="OrthoDB" id="5185819at2"/>
<sequence length="194" mass="20107">MTTEWQLLNEAHDALRKAVAGVGADQWGLATPCEHWTVTQVLQHAAGDQLGFAAAITGGDGPDENPFAPSGNLTADPSEHAEAAIRAAAEAWGTVAPDAAEVAVPVPPNLLDAATGVGACALDAAVHAWDIARATGQDQPLTAWAAGELLPVAERIVEPLRAYGAYAPALEPRPVDDEVAALLRYLGRDPEWAA</sequence>
<feature type="domain" description="Mycothiol-dependent maleylpyruvate isomerase metal-binding" evidence="1">
    <location>
        <begin position="9"/>
        <end position="132"/>
    </location>
</feature>
<evidence type="ECO:0000313" key="3">
    <source>
        <dbReference type="Proteomes" id="UP000305792"/>
    </source>
</evidence>
<dbReference type="InterPro" id="IPR024344">
    <property type="entry name" value="MDMPI_metal-binding"/>
</dbReference>
<keyword evidence="3" id="KW-1185">Reference proteome</keyword>